<feature type="signal peptide" evidence="1">
    <location>
        <begin position="1"/>
        <end position="27"/>
    </location>
</feature>
<evidence type="ECO:0000313" key="2">
    <source>
        <dbReference type="EMBL" id="OAB45386.1"/>
    </source>
</evidence>
<keyword evidence="1" id="KW-0732">Signal</keyword>
<feature type="chain" id="PRO_5038727274" evidence="1">
    <location>
        <begin position="28"/>
        <end position="177"/>
    </location>
</feature>
<proteinExistence type="predicted"/>
<protein>
    <submittedName>
        <fullName evidence="2">Uncharacterized protein</fullName>
    </submittedName>
</protein>
<dbReference type="RefSeq" id="WP_068528927.1">
    <property type="nucleotide sequence ID" value="NZ_LVJH01000003.1"/>
</dbReference>
<keyword evidence="3" id="KW-1185">Reference proteome</keyword>
<accession>A0A168N4R4</accession>
<comment type="caution">
    <text evidence="2">The sequence shown here is derived from an EMBL/GenBank/DDBJ whole genome shotgun (WGS) entry which is preliminary data.</text>
</comment>
<reference evidence="2 3" key="1">
    <citation type="submission" date="2016-03" db="EMBL/GenBank/DDBJ databases">
        <title>Draft genome sequence of Paenibacillus glacialis DSM 22343.</title>
        <authorList>
            <person name="Shin S.-K."/>
            <person name="Yi H."/>
        </authorList>
    </citation>
    <scope>NUCLEOTIDE SEQUENCE [LARGE SCALE GENOMIC DNA]</scope>
    <source>
        <strain evidence="2 3">DSM 22343</strain>
    </source>
</reference>
<name>A0A168N4R4_9BACL</name>
<sequence length="177" mass="19920">MKKKSKAMTKAVVFGSLILTCSLLFMASGYSIGSDEAAAIQVGVNLKKMQYEIQVADIGTTMEDRMKKQEEYKPFLTEQGYEAFAANRRSVIATGYALKNKLNMKVNRIQFENMNHDNMEKDTFSFRYSIDIELSSSELTSSQAPSVVTKTGHMSVVKQDNEWKVLKDLDNGFIADE</sequence>
<evidence type="ECO:0000256" key="1">
    <source>
        <dbReference type="SAM" id="SignalP"/>
    </source>
</evidence>
<dbReference type="OrthoDB" id="2654714at2"/>
<dbReference type="Proteomes" id="UP000076967">
    <property type="component" value="Unassembled WGS sequence"/>
</dbReference>
<organism evidence="2 3">
    <name type="scientific">Paenibacillus glacialis</name>
    <dbReference type="NCBI Taxonomy" id="494026"/>
    <lineage>
        <taxon>Bacteria</taxon>
        <taxon>Bacillati</taxon>
        <taxon>Bacillota</taxon>
        <taxon>Bacilli</taxon>
        <taxon>Bacillales</taxon>
        <taxon>Paenibacillaceae</taxon>
        <taxon>Paenibacillus</taxon>
    </lineage>
</organism>
<dbReference type="AlphaFoldDB" id="A0A168N4R4"/>
<evidence type="ECO:0000313" key="3">
    <source>
        <dbReference type="Proteomes" id="UP000076967"/>
    </source>
</evidence>
<dbReference type="EMBL" id="LVJH01000003">
    <property type="protein sequence ID" value="OAB45386.1"/>
    <property type="molecule type" value="Genomic_DNA"/>
</dbReference>
<gene>
    <name evidence="2" type="ORF">PGLA_03805</name>
</gene>